<dbReference type="SUPFAM" id="SSF55729">
    <property type="entry name" value="Acyl-CoA N-acyltransferases (Nat)"/>
    <property type="match status" value="1"/>
</dbReference>
<reference evidence="6" key="1">
    <citation type="submission" date="2021-03" db="EMBL/GenBank/DDBJ databases">
        <title>Leucobacter chromiisoli sp. nov., isolated from chromium-containing soil of chemical plant.</title>
        <authorList>
            <person name="Xu Z."/>
        </authorList>
    </citation>
    <scope>NUCLEOTIDE SEQUENCE</scope>
    <source>
        <strain evidence="6">K 70/01</strain>
    </source>
</reference>
<evidence type="ECO:0000256" key="4">
    <source>
        <dbReference type="NCBIfam" id="TIGR03448"/>
    </source>
</evidence>
<dbReference type="NCBIfam" id="TIGR03448">
    <property type="entry name" value="mycothiol_MshD"/>
    <property type="match status" value="1"/>
</dbReference>
<dbReference type="PANTHER" id="PTHR43420:SF47">
    <property type="entry name" value="N-ACETYLTRANSFERASE DOMAIN-CONTAINING PROTEIN"/>
    <property type="match status" value="1"/>
</dbReference>
<dbReference type="PANTHER" id="PTHR43420">
    <property type="entry name" value="ACETYLTRANSFERASE"/>
    <property type="match status" value="1"/>
</dbReference>
<keyword evidence="2" id="KW-0677">Repeat</keyword>
<dbReference type="GO" id="GO:0035447">
    <property type="term" value="F:mycothiol synthase activity"/>
    <property type="evidence" value="ECO:0007669"/>
    <property type="project" value="UniProtKB-UniRule"/>
</dbReference>
<proteinExistence type="predicted"/>
<accession>A0A939TMF9</accession>
<evidence type="ECO:0000256" key="2">
    <source>
        <dbReference type="ARBA" id="ARBA00022737"/>
    </source>
</evidence>
<dbReference type="InterPro" id="IPR016181">
    <property type="entry name" value="Acyl_CoA_acyltransferase"/>
</dbReference>
<dbReference type="EC" id="2.3.1.189" evidence="4"/>
<organism evidence="6 7">
    <name type="scientific">Leucobacter tardus</name>
    <dbReference type="NCBI Taxonomy" id="501483"/>
    <lineage>
        <taxon>Bacteria</taxon>
        <taxon>Bacillati</taxon>
        <taxon>Actinomycetota</taxon>
        <taxon>Actinomycetes</taxon>
        <taxon>Micrococcales</taxon>
        <taxon>Microbacteriaceae</taxon>
        <taxon>Leucobacter</taxon>
    </lineage>
</organism>
<keyword evidence="7" id="KW-1185">Reference proteome</keyword>
<dbReference type="Gene3D" id="3.40.630.30">
    <property type="match status" value="1"/>
</dbReference>
<dbReference type="GO" id="GO:0010125">
    <property type="term" value="P:mycothiol biosynthetic process"/>
    <property type="evidence" value="ECO:0007669"/>
    <property type="project" value="UniProtKB-UniRule"/>
</dbReference>
<dbReference type="Proteomes" id="UP000668403">
    <property type="component" value="Unassembled WGS sequence"/>
</dbReference>
<keyword evidence="3 6" id="KW-0012">Acyltransferase</keyword>
<dbReference type="AlphaFoldDB" id="A0A939TMF9"/>
<dbReference type="PROSITE" id="PS51186">
    <property type="entry name" value="GNAT"/>
    <property type="match status" value="2"/>
</dbReference>
<comment type="caution">
    <text evidence="6">The sequence shown here is derived from an EMBL/GenBank/DDBJ whole genome shotgun (WGS) entry which is preliminary data.</text>
</comment>
<gene>
    <name evidence="6" type="primary">mshD</name>
    <name evidence="6" type="ORF">J4H85_05390</name>
</gene>
<feature type="domain" description="N-acetyltransferase" evidence="5">
    <location>
        <begin position="190"/>
        <end position="319"/>
    </location>
</feature>
<evidence type="ECO:0000313" key="6">
    <source>
        <dbReference type="EMBL" id="MBO2989428.1"/>
    </source>
</evidence>
<evidence type="ECO:0000313" key="7">
    <source>
        <dbReference type="Proteomes" id="UP000668403"/>
    </source>
</evidence>
<name>A0A939TMF9_9MICO</name>
<protein>
    <recommendedName>
        <fullName evidence="4">Mycothiol synthase</fullName>
        <ecNumber evidence="4">2.3.1.189</ecNumber>
    </recommendedName>
</protein>
<sequence length="319" mass="34121">MRIAAEFTGPGHDATDEAAMDQVRMIVRAAELHDSRSPVSDQALVAAAQGRRLVARFAAVGDDADSSGPVAIGIAGEGELDLVVHPEVRGRGIGTAALTELLARTGPPVKAWSHGINPAADALLARAGFTPVRELLRMTLEPALLPHGDPVDAPAWLSITPHTSGSAVEAAAWVAVNAAAFSGHPEQGAMTLDDFAALTREEWFDAEDLLLAFDTRGSGAERPAAFAWVKTVTTQASQTELGGTECELYALGVHPDEAGAGLGRILLDRALRRMAEHDPDRISLYVDGDNERAVRLYERSGFTVDQRSRQWMQERGRHE</sequence>
<dbReference type="RefSeq" id="WP_208237636.1">
    <property type="nucleotide sequence ID" value="NZ_BAAAQU010000001.1"/>
</dbReference>
<dbReference type="InterPro" id="IPR017813">
    <property type="entry name" value="Mycothiol_AcTrfase"/>
</dbReference>
<dbReference type="EMBL" id="JAGFBF010000003">
    <property type="protein sequence ID" value="MBO2989428.1"/>
    <property type="molecule type" value="Genomic_DNA"/>
</dbReference>
<keyword evidence="1 6" id="KW-0808">Transferase</keyword>
<dbReference type="InterPro" id="IPR050680">
    <property type="entry name" value="YpeA/RimI_acetyltransf"/>
</dbReference>
<evidence type="ECO:0000256" key="1">
    <source>
        <dbReference type="ARBA" id="ARBA00022679"/>
    </source>
</evidence>
<dbReference type="InterPro" id="IPR000182">
    <property type="entry name" value="GNAT_dom"/>
</dbReference>
<evidence type="ECO:0000259" key="5">
    <source>
        <dbReference type="PROSITE" id="PS51186"/>
    </source>
</evidence>
<feature type="domain" description="N-acetyltransferase" evidence="5">
    <location>
        <begin position="10"/>
        <end position="152"/>
    </location>
</feature>
<evidence type="ECO:0000256" key="3">
    <source>
        <dbReference type="ARBA" id="ARBA00023315"/>
    </source>
</evidence>
<dbReference type="Pfam" id="PF00583">
    <property type="entry name" value="Acetyltransf_1"/>
    <property type="match status" value="2"/>
</dbReference>
<dbReference type="CDD" id="cd04301">
    <property type="entry name" value="NAT_SF"/>
    <property type="match status" value="2"/>
</dbReference>